<dbReference type="InterPro" id="IPR006600">
    <property type="entry name" value="HTH_CenpB_DNA-bd_dom"/>
</dbReference>
<feature type="region of interest" description="Disordered" evidence="2">
    <location>
        <begin position="380"/>
        <end position="414"/>
    </location>
</feature>
<evidence type="ECO:0000313" key="5">
    <source>
        <dbReference type="RefSeq" id="XP_019628182.1"/>
    </source>
</evidence>
<evidence type="ECO:0000259" key="3">
    <source>
        <dbReference type="PROSITE" id="PS51253"/>
    </source>
</evidence>
<dbReference type="RefSeq" id="XP_019628182.1">
    <property type="nucleotide sequence ID" value="XM_019772623.1"/>
</dbReference>
<dbReference type="GeneID" id="109472769"/>
<dbReference type="Gene3D" id="3.30.420.10">
    <property type="entry name" value="Ribonuclease H-like superfamily/Ribonuclease H"/>
    <property type="match status" value="1"/>
</dbReference>
<organism evidence="4 5">
    <name type="scientific">Branchiostoma belcheri</name>
    <name type="common">Amphioxus</name>
    <dbReference type="NCBI Taxonomy" id="7741"/>
    <lineage>
        <taxon>Eukaryota</taxon>
        <taxon>Metazoa</taxon>
        <taxon>Chordata</taxon>
        <taxon>Cephalochordata</taxon>
        <taxon>Leptocardii</taxon>
        <taxon>Amphioxiformes</taxon>
        <taxon>Branchiostomatidae</taxon>
        <taxon>Branchiostoma</taxon>
    </lineage>
</organism>
<evidence type="ECO:0000313" key="4">
    <source>
        <dbReference type="Proteomes" id="UP000515135"/>
    </source>
</evidence>
<reference evidence="5" key="1">
    <citation type="submission" date="2025-08" db="UniProtKB">
        <authorList>
            <consortium name="RefSeq"/>
        </authorList>
    </citation>
    <scope>IDENTIFICATION</scope>
    <source>
        <tissue evidence="5">Gonad</tissue>
    </source>
</reference>
<dbReference type="InterPro" id="IPR036397">
    <property type="entry name" value="RNaseH_sf"/>
</dbReference>
<feature type="region of interest" description="Disordered" evidence="2">
    <location>
        <begin position="475"/>
        <end position="590"/>
    </location>
</feature>
<dbReference type="InterPro" id="IPR050863">
    <property type="entry name" value="CenT-Element_Derived"/>
</dbReference>
<feature type="compositionally biased region" description="Polar residues" evidence="2">
    <location>
        <begin position="398"/>
        <end position="413"/>
    </location>
</feature>
<feature type="compositionally biased region" description="Basic and acidic residues" evidence="2">
    <location>
        <begin position="475"/>
        <end position="504"/>
    </location>
</feature>
<dbReference type="PANTHER" id="PTHR19303">
    <property type="entry name" value="TRANSPOSON"/>
    <property type="match status" value="1"/>
</dbReference>
<dbReference type="GO" id="GO:0003677">
    <property type="term" value="F:DNA binding"/>
    <property type="evidence" value="ECO:0007669"/>
    <property type="project" value="UniProtKB-KW"/>
</dbReference>
<proteinExistence type="predicted"/>
<accession>A0A6P4ZAQ8</accession>
<dbReference type="InterPro" id="IPR004875">
    <property type="entry name" value="DDE_SF_endonuclease_dom"/>
</dbReference>
<dbReference type="OrthoDB" id="10058523at2759"/>
<dbReference type="PROSITE" id="PS51253">
    <property type="entry name" value="HTH_CENPB"/>
    <property type="match status" value="1"/>
</dbReference>
<dbReference type="AlphaFoldDB" id="A0A6P4ZAQ8"/>
<sequence>MSAALQSLAENPSISVYALSKKHGIPESTVRDRIKGRSRDDTVGRPTILTDDEEQALVVYAKYLAAKGFPLTVRAMKALAHEIELKASKARSEPSKFTESGPGQKWWRGFRRRHPDLTLRSPDQLDRERASFSGPGVVFDHFERMEQVLTENKIKDKKPHLIYNVDETGVELSVKVSKVIVPRGSKRSPSRRAGGRDHISVLVCVSAAGQTIPPMVIYNKSFPGGQYTAGGPAGALYSFSESGYIDDDLFEQWFIKSFLQHCHKERPVVLILDQHYSHFSLKVLEAAVSNDIILLGLPPHTTHFLQPLDVGIFAPLKKKWATTIETMQAASHQFRVGKRNFARLFSSVYDEAVTTSIIKSSFAKTGIYPFDEDAIDDRWVGMDTPERPSEPKEDHQGEQSVEQQSAGKTSCPTCNEPCRSCEPLQSPLISRLIPPSLREILIPVTTAPTQRTARRRLTGRVLTDRDVVKEIKQKEEEKKEKEERKAQRKAELAKKREEKDQKEKEKKRKKEEKQAEAKRKLAEKEERKRKRQEQLEARKKRRNEDKENQSQPAPDQGPSVKESRVRKPPSWLKHYDLETEEPMEELEEEG</sequence>
<evidence type="ECO:0000256" key="2">
    <source>
        <dbReference type="SAM" id="MobiDB-lite"/>
    </source>
</evidence>
<keyword evidence="1" id="KW-0238">DNA-binding</keyword>
<feature type="compositionally biased region" description="Acidic residues" evidence="2">
    <location>
        <begin position="578"/>
        <end position="590"/>
    </location>
</feature>
<dbReference type="Proteomes" id="UP000515135">
    <property type="component" value="Unplaced"/>
</dbReference>
<dbReference type="Pfam" id="PF03184">
    <property type="entry name" value="DDE_1"/>
    <property type="match status" value="1"/>
</dbReference>
<gene>
    <name evidence="5" type="primary">LOC109472769</name>
</gene>
<name>A0A6P4ZAQ8_BRABE</name>
<feature type="domain" description="HTH CENPB-type" evidence="3">
    <location>
        <begin position="41"/>
        <end position="120"/>
    </location>
</feature>
<feature type="compositionally biased region" description="Basic and acidic residues" evidence="2">
    <location>
        <begin position="511"/>
        <end position="548"/>
    </location>
</feature>
<keyword evidence="4" id="KW-1185">Reference proteome</keyword>
<dbReference type="PANTHER" id="PTHR19303:SF74">
    <property type="entry name" value="POGO TRANSPOSABLE ELEMENT WITH KRAB DOMAIN"/>
    <property type="match status" value="1"/>
</dbReference>
<evidence type="ECO:0000256" key="1">
    <source>
        <dbReference type="ARBA" id="ARBA00023125"/>
    </source>
</evidence>
<feature type="compositionally biased region" description="Basic and acidic residues" evidence="2">
    <location>
        <begin position="380"/>
        <end position="397"/>
    </location>
</feature>
<dbReference type="GO" id="GO:0005634">
    <property type="term" value="C:nucleus"/>
    <property type="evidence" value="ECO:0007669"/>
    <property type="project" value="TreeGrafter"/>
</dbReference>
<protein>
    <submittedName>
        <fullName evidence="5">Uncharacterized protein LOC109472769</fullName>
    </submittedName>
</protein>
<dbReference type="KEGG" id="bbel:109472769"/>